<evidence type="ECO:0000256" key="1">
    <source>
        <dbReference type="SAM" id="MobiDB-lite"/>
    </source>
</evidence>
<organism evidence="2 3">
    <name type="scientific">Stegodyphus mimosarum</name>
    <name type="common">African social velvet spider</name>
    <dbReference type="NCBI Taxonomy" id="407821"/>
    <lineage>
        <taxon>Eukaryota</taxon>
        <taxon>Metazoa</taxon>
        <taxon>Ecdysozoa</taxon>
        <taxon>Arthropoda</taxon>
        <taxon>Chelicerata</taxon>
        <taxon>Arachnida</taxon>
        <taxon>Araneae</taxon>
        <taxon>Araneomorphae</taxon>
        <taxon>Entelegynae</taxon>
        <taxon>Eresoidea</taxon>
        <taxon>Eresidae</taxon>
        <taxon>Stegodyphus</taxon>
    </lineage>
</organism>
<evidence type="ECO:0000313" key="2">
    <source>
        <dbReference type="EMBL" id="KFM79798.1"/>
    </source>
</evidence>
<accession>A0A087UR09</accession>
<gene>
    <name evidence="2" type="ORF">X975_24407</name>
</gene>
<sequence length="38" mass="4410">MLCFQTKMVDLEGCRPYPNQGKRRKVEAESDITNVSQH</sequence>
<reference evidence="2 3" key="1">
    <citation type="submission" date="2013-11" db="EMBL/GenBank/DDBJ databases">
        <title>Genome sequencing of Stegodyphus mimosarum.</title>
        <authorList>
            <person name="Bechsgaard J."/>
        </authorList>
    </citation>
    <scope>NUCLEOTIDE SEQUENCE [LARGE SCALE GENOMIC DNA]</scope>
</reference>
<evidence type="ECO:0000313" key="3">
    <source>
        <dbReference type="Proteomes" id="UP000054359"/>
    </source>
</evidence>
<feature type="non-terminal residue" evidence="2">
    <location>
        <position position="38"/>
    </location>
</feature>
<dbReference type="Proteomes" id="UP000054359">
    <property type="component" value="Unassembled WGS sequence"/>
</dbReference>
<proteinExistence type="predicted"/>
<keyword evidence="3" id="KW-1185">Reference proteome</keyword>
<protein>
    <submittedName>
        <fullName evidence="2">Uncharacterized protein</fullName>
    </submittedName>
</protein>
<feature type="region of interest" description="Disordered" evidence="1">
    <location>
        <begin position="17"/>
        <end position="38"/>
    </location>
</feature>
<dbReference type="AlphaFoldDB" id="A0A087UR09"/>
<name>A0A087UR09_STEMI</name>
<dbReference type="EMBL" id="KK121139">
    <property type="protein sequence ID" value="KFM79798.1"/>
    <property type="molecule type" value="Genomic_DNA"/>
</dbReference>